<evidence type="ECO:0000313" key="1">
    <source>
        <dbReference type="EMBL" id="JAD97448.1"/>
    </source>
</evidence>
<sequence length="80" mass="9137">MVLQAEVPKGPCHGEARCILVWQPQRRHVRFIIHGEDSLFTTQDPRSFACGKCWKIWFQVSGELDWDQTVLVVPGAKNST</sequence>
<proteinExistence type="predicted"/>
<protein>
    <submittedName>
        <fullName evidence="1">Uncharacterized protein</fullName>
    </submittedName>
</protein>
<reference evidence="1" key="1">
    <citation type="submission" date="2014-09" db="EMBL/GenBank/DDBJ databases">
        <authorList>
            <person name="Magalhaes I.L.F."/>
            <person name="Oliveira U."/>
            <person name="Santos F.R."/>
            <person name="Vidigal T.H.D.A."/>
            <person name="Brescovit A.D."/>
            <person name="Santos A.J."/>
        </authorList>
    </citation>
    <scope>NUCLEOTIDE SEQUENCE</scope>
    <source>
        <tissue evidence="1">Shoot tissue taken approximately 20 cm above the soil surface</tissue>
    </source>
</reference>
<dbReference type="EMBL" id="GBRH01200447">
    <property type="protein sequence ID" value="JAD97448.1"/>
    <property type="molecule type" value="Transcribed_RNA"/>
</dbReference>
<reference evidence="1" key="2">
    <citation type="journal article" date="2015" name="Data Brief">
        <title>Shoot transcriptome of the giant reed, Arundo donax.</title>
        <authorList>
            <person name="Barrero R.A."/>
            <person name="Guerrero F.D."/>
            <person name="Moolhuijzen P."/>
            <person name="Goolsby J.A."/>
            <person name="Tidwell J."/>
            <person name="Bellgard S.E."/>
            <person name="Bellgard M.I."/>
        </authorList>
    </citation>
    <scope>NUCLEOTIDE SEQUENCE</scope>
    <source>
        <tissue evidence="1">Shoot tissue taken approximately 20 cm above the soil surface</tissue>
    </source>
</reference>
<dbReference type="AlphaFoldDB" id="A0A0A9EEL1"/>
<organism evidence="1">
    <name type="scientific">Arundo donax</name>
    <name type="common">Giant reed</name>
    <name type="synonym">Donax arundinaceus</name>
    <dbReference type="NCBI Taxonomy" id="35708"/>
    <lineage>
        <taxon>Eukaryota</taxon>
        <taxon>Viridiplantae</taxon>
        <taxon>Streptophyta</taxon>
        <taxon>Embryophyta</taxon>
        <taxon>Tracheophyta</taxon>
        <taxon>Spermatophyta</taxon>
        <taxon>Magnoliopsida</taxon>
        <taxon>Liliopsida</taxon>
        <taxon>Poales</taxon>
        <taxon>Poaceae</taxon>
        <taxon>PACMAD clade</taxon>
        <taxon>Arundinoideae</taxon>
        <taxon>Arundineae</taxon>
        <taxon>Arundo</taxon>
    </lineage>
</organism>
<name>A0A0A9EEL1_ARUDO</name>
<accession>A0A0A9EEL1</accession>